<keyword evidence="1" id="KW-0472">Membrane</keyword>
<feature type="transmembrane region" description="Helical" evidence="1">
    <location>
        <begin position="232"/>
        <end position="254"/>
    </location>
</feature>
<dbReference type="KEGG" id="mcan:MCAN360_0494"/>
<proteinExistence type="predicted"/>
<dbReference type="Pfam" id="PF12822">
    <property type="entry name" value="ECF_trnsprt"/>
    <property type="match status" value="1"/>
</dbReference>
<organism evidence="2 3">
    <name type="scientific">Metamycoplasma canadense</name>
    <dbReference type="NCBI Taxonomy" id="29554"/>
    <lineage>
        <taxon>Bacteria</taxon>
        <taxon>Bacillati</taxon>
        <taxon>Mycoplasmatota</taxon>
        <taxon>Mycoplasmoidales</taxon>
        <taxon>Metamycoplasmataceae</taxon>
        <taxon>Metamycoplasma</taxon>
    </lineage>
</organism>
<dbReference type="Proteomes" id="UP000031641">
    <property type="component" value="Chromosome"/>
</dbReference>
<accession>A0A077L741</accession>
<name>A0A077L741_9BACT</name>
<dbReference type="Gene3D" id="1.10.1760.20">
    <property type="match status" value="1"/>
</dbReference>
<dbReference type="HOGENOM" id="CLU_071807_0_0_14"/>
<feature type="transmembrane region" description="Helical" evidence="1">
    <location>
        <begin position="305"/>
        <end position="327"/>
    </location>
</feature>
<keyword evidence="1" id="KW-1133">Transmembrane helix</keyword>
<evidence type="ECO:0000256" key="1">
    <source>
        <dbReference type="SAM" id="Phobius"/>
    </source>
</evidence>
<feature type="transmembrane region" description="Helical" evidence="1">
    <location>
        <begin position="74"/>
        <end position="97"/>
    </location>
</feature>
<gene>
    <name evidence="2" type="ORF">MCAN360_0494</name>
</gene>
<dbReference type="OrthoDB" id="397639at2"/>
<sequence length="335" mass="38410">MNSKLPGGLTHYLHWLRSQTNISFKKWNPKRIAFVGVLIAISVVFFLISVRILPISALPTFKFSFIGLPIKITGFIFGPIVGIITGILADFISFALVPTYYNFLYTIAVSIAGFVPGLAAYYFFNINGLFFSRNYRIFKYKQIVEFFKIQFSEALAKGNSEDLQYFSEKIAFYEVKIILLETKKKPTAMINFSFISTIVFLALQVLIIMAIFYKLDNSIFEHNRFIKNKNFYMLLTTSGFMGMIIFVVIYRLFLKKNYQTFIEVMAIITFCAILELVNTVLLAWADTATLKTDFWVNFTGQTLTSPIKIFFNLGIILATYKVVSSLVKSKEGDRF</sequence>
<dbReference type="InterPro" id="IPR024529">
    <property type="entry name" value="ECF_trnsprt_substrate-spec"/>
</dbReference>
<feature type="transmembrane region" description="Helical" evidence="1">
    <location>
        <begin position="32"/>
        <end position="53"/>
    </location>
</feature>
<dbReference type="EMBL" id="AP014631">
    <property type="protein sequence ID" value="BAP39621.1"/>
    <property type="molecule type" value="Genomic_DNA"/>
</dbReference>
<evidence type="ECO:0008006" key="4">
    <source>
        <dbReference type="Google" id="ProtNLM"/>
    </source>
</evidence>
<dbReference type="AlphaFoldDB" id="A0A077L741"/>
<keyword evidence="3" id="KW-1185">Reference proteome</keyword>
<dbReference type="RefSeq" id="WP_045433890.1">
    <property type="nucleotide sequence ID" value="NZ_AP014631.1"/>
</dbReference>
<evidence type="ECO:0000313" key="2">
    <source>
        <dbReference type="EMBL" id="BAP39621.1"/>
    </source>
</evidence>
<feature type="transmembrane region" description="Helical" evidence="1">
    <location>
        <begin position="188"/>
        <end position="212"/>
    </location>
</feature>
<protein>
    <recommendedName>
        <fullName evidence="4">ECF transporter S component</fullName>
    </recommendedName>
</protein>
<feature type="transmembrane region" description="Helical" evidence="1">
    <location>
        <begin position="103"/>
        <end position="124"/>
    </location>
</feature>
<keyword evidence="1" id="KW-0812">Transmembrane</keyword>
<reference evidence="3" key="1">
    <citation type="journal article" date="2014" name="Genome Announc.">
        <title>Complete Genome Sequence of Mycoplasma canadense Strain HAZ 360_1 from Bovine Mastitic Milk in Japan.</title>
        <authorList>
            <person name="Hata E."/>
        </authorList>
    </citation>
    <scope>NUCLEOTIDE SEQUENCE [LARGE SCALE GENOMIC DNA]</scope>
    <source>
        <strain evidence="3">HAZ360_1</strain>
    </source>
</reference>
<feature type="transmembrane region" description="Helical" evidence="1">
    <location>
        <begin position="261"/>
        <end position="285"/>
    </location>
</feature>
<evidence type="ECO:0000313" key="3">
    <source>
        <dbReference type="Proteomes" id="UP000031641"/>
    </source>
</evidence>
<dbReference type="STRING" id="29554.MCAN360_0494"/>